<evidence type="ECO:0000313" key="1">
    <source>
        <dbReference type="EMBL" id="RAW24808.1"/>
    </source>
</evidence>
<dbReference type="OrthoDB" id="107701at2759"/>
<dbReference type="PANTHER" id="PTHR11439:SF483">
    <property type="entry name" value="PEPTIDE SYNTHASE GLIP-LIKE, PUTATIVE (AFU_ORTHOLOGUE AFUA_3G12920)-RELATED"/>
    <property type="match status" value="1"/>
</dbReference>
<protein>
    <submittedName>
        <fullName evidence="1">Uncharacterized protein</fullName>
    </submittedName>
</protein>
<keyword evidence="2" id="KW-1185">Reference proteome</keyword>
<name>A0A329RNX7_9STRA</name>
<gene>
    <name evidence="1" type="ORF">PC110_g18773</name>
</gene>
<reference evidence="1 2" key="1">
    <citation type="submission" date="2018-01" db="EMBL/GenBank/DDBJ databases">
        <title>Draft genome of the strawberry crown rot pathogen Phytophthora cactorum.</title>
        <authorList>
            <person name="Armitage A.D."/>
            <person name="Lysoe E."/>
            <person name="Nellist C.F."/>
            <person name="Harrison R.J."/>
            <person name="Brurberg M.B."/>
        </authorList>
    </citation>
    <scope>NUCLEOTIDE SEQUENCE [LARGE SCALE GENOMIC DNA]</scope>
    <source>
        <strain evidence="1 2">10300</strain>
    </source>
</reference>
<sequence>MGFAQLDSDYGLHVLKDGDEVKLLLTRPSTYGACTDIAAALRETFESTTMGTGHLLEPRSRLIGRADNLFTVSDSMCWRFHLEKCNGCVTPEATTLSKADVPATSEHLPYVDLVGYLQYLVMISRPGIAHATRHLGKDLADYNRTHFTQAKRVLRYLKTTCDYGLAMDVQLQNEVRICAYSDADYANDSVDRRSINGYSLRSFDLNFDDGKLPVSSRICAMKRPGSLQLVDAHFPL</sequence>
<dbReference type="STRING" id="29920.A0A329RNX7"/>
<dbReference type="PANTHER" id="PTHR11439">
    <property type="entry name" value="GAG-POL-RELATED RETROTRANSPOSON"/>
    <property type="match status" value="1"/>
</dbReference>
<dbReference type="VEuPathDB" id="FungiDB:PC110_g18773"/>
<dbReference type="AlphaFoldDB" id="A0A329RNX7"/>
<accession>A0A329RNX7</accession>
<comment type="caution">
    <text evidence="1">The sequence shown here is derived from an EMBL/GenBank/DDBJ whole genome shotgun (WGS) entry which is preliminary data.</text>
</comment>
<dbReference type="Proteomes" id="UP000251314">
    <property type="component" value="Unassembled WGS sequence"/>
</dbReference>
<evidence type="ECO:0000313" key="2">
    <source>
        <dbReference type="Proteomes" id="UP000251314"/>
    </source>
</evidence>
<organism evidence="1 2">
    <name type="scientific">Phytophthora cactorum</name>
    <dbReference type="NCBI Taxonomy" id="29920"/>
    <lineage>
        <taxon>Eukaryota</taxon>
        <taxon>Sar</taxon>
        <taxon>Stramenopiles</taxon>
        <taxon>Oomycota</taxon>
        <taxon>Peronosporomycetes</taxon>
        <taxon>Peronosporales</taxon>
        <taxon>Peronosporaceae</taxon>
        <taxon>Phytophthora</taxon>
    </lineage>
</organism>
<proteinExistence type="predicted"/>
<dbReference type="EMBL" id="MJFZ01000832">
    <property type="protein sequence ID" value="RAW24808.1"/>
    <property type="molecule type" value="Genomic_DNA"/>
</dbReference>